<dbReference type="GO" id="GO:0043565">
    <property type="term" value="F:sequence-specific DNA binding"/>
    <property type="evidence" value="ECO:0007669"/>
    <property type="project" value="TreeGrafter"/>
</dbReference>
<feature type="domain" description="HTH lysR-type" evidence="5">
    <location>
        <begin position="6"/>
        <end position="63"/>
    </location>
</feature>
<proteinExistence type="inferred from homology"/>
<dbReference type="InterPro" id="IPR005119">
    <property type="entry name" value="LysR_subst-bd"/>
</dbReference>
<dbReference type="Pfam" id="PF03466">
    <property type="entry name" value="LysR_substrate"/>
    <property type="match status" value="1"/>
</dbReference>
<keyword evidence="2" id="KW-0805">Transcription regulation</keyword>
<dbReference type="Pfam" id="PF00126">
    <property type="entry name" value="HTH_1"/>
    <property type="match status" value="1"/>
</dbReference>
<accession>A0A974NHW7</accession>
<dbReference type="InterPro" id="IPR000847">
    <property type="entry name" value="LysR_HTH_N"/>
</dbReference>
<dbReference type="InterPro" id="IPR036390">
    <property type="entry name" value="WH_DNA-bd_sf"/>
</dbReference>
<organism evidence="6 7">
    <name type="scientific">Entomomonas asaccharolytica</name>
    <dbReference type="NCBI Taxonomy" id="2785331"/>
    <lineage>
        <taxon>Bacteria</taxon>
        <taxon>Pseudomonadati</taxon>
        <taxon>Pseudomonadota</taxon>
        <taxon>Gammaproteobacteria</taxon>
        <taxon>Pseudomonadales</taxon>
        <taxon>Pseudomonadaceae</taxon>
        <taxon>Entomomonas</taxon>
    </lineage>
</organism>
<dbReference type="RefSeq" id="WP_201094961.1">
    <property type="nucleotide sequence ID" value="NZ_CP067393.1"/>
</dbReference>
<reference evidence="6 7" key="1">
    <citation type="submission" date="2021-01" db="EMBL/GenBank/DDBJ databases">
        <title>Entomomonas sp. F2A isolated from a house cricket (Acheta domesticus).</title>
        <authorList>
            <person name="Spergser J."/>
            <person name="Busse H.-J."/>
        </authorList>
    </citation>
    <scope>NUCLEOTIDE SEQUENCE [LARGE SCALE GENOMIC DNA]</scope>
    <source>
        <strain evidence="6 7">F2A</strain>
    </source>
</reference>
<dbReference type="Gene3D" id="3.40.190.10">
    <property type="entry name" value="Periplasmic binding protein-like II"/>
    <property type="match status" value="2"/>
</dbReference>
<dbReference type="Proteomes" id="UP000595278">
    <property type="component" value="Chromosome"/>
</dbReference>
<dbReference type="SUPFAM" id="SSF53850">
    <property type="entry name" value="Periplasmic binding protein-like II"/>
    <property type="match status" value="1"/>
</dbReference>
<sequence>MTKSIPPLYALRAFEAAARYCSFTQAANELSLTQSAISRHIRTLEDILGYNLFERNGPKLTLTDQGKTLAQELKLGFAIIERACLLFRDNPNTIRLKVPSTLTARWLLKAVNLFKNEHPTCPVQLSSIWMDIDTVDFYSEPYDCAILLTDGNFGPNYNCFKLFDEWLIPICSPSYHPQEKKLTINDLDQLELLHPSFDRRDWKRWLNRLKLLDKVDIRRGQVFDTLDQGISAALQGIGISTNDLMLVSQELFQQHLYLPFPKAVATGDGYYMVWPKGNPKEKALCLLKDFLISELPTLYTEGVTFFELS</sequence>
<dbReference type="InterPro" id="IPR058163">
    <property type="entry name" value="LysR-type_TF_proteobact-type"/>
</dbReference>
<keyword evidence="7" id="KW-1185">Reference proteome</keyword>
<dbReference type="Gene3D" id="1.10.10.10">
    <property type="entry name" value="Winged helix-like DNA-binding domain superfamily/Winged helix DNA-binding domain"/>
    <property type="match status" value="1"/>
</dbReference>
<dbReference type="EMBL" id="CP067393">
    <property type="protein sequence ID" value="QQP86672.1"/>
    <property type="molecule type" value="Genomic_DNA"/>
</dbReference>
<dbReference type="KEGG" id="eaz:JHT90_05385"/>
<dbReference type="SUPFAM" id="SSF46785">
    <property type="entry name" value="Winged helix' DNA-binding domain"/>
    <property type="match status" value="1"/>
</dbReference>
<evidence type="ECO:0000259" key="5">
    <source>
        <dbReference type="PROSITE" id="PS50931"/>
    </source>
</evidence>
<dbReference type="GO" id="GO:0009891">
    <property type="term" value="P:positive regulation of biosynthetic process"/>
    <property type="evidence" value="ECO:0007669"/>
    <property type="project" value="UniProtKB-ARBA"/>
</dbReference>
<dbReference type="InterPro" id="IPR036388">
    <property type="entry name" value="WH-like_DNA-bd_sf"/>
</dbReference>
<evidence type="ECO:0000256" key="4">
    <source>
        <dbReference type="ARBA" id="ARBA00023163"/>
    </source>
</evidence>
<evidence type="ECO:0000256" key="1">
    <source>
        <dbReference type="ARBA" id="ARBA00009437"/>
    </source>
</evidence>
<dbReference type="PRINTS" id="PR00039">
    <property type="entry name" value="HTHLYSR"/>
</dbReference>
<evidence type="ECO:0000313" key="7">
    <source>
        <dbReference type="Proteomes" id="UP000595278"/>
    </source>
</evidence>
<protein>
    <submittedName>
        <fullName evidence="6">LysR family transcriptional regulator</fullName>
    </submittedName>
</protein>
<keyword evidence="3" id="KW-0238">DNA-binding</keyword>
<keyword evidence="4" id="KW-0804">Transcription</keyword>
<evidence type="ECO:0000256" key="2">
    <source>
        <dbReference type="ARBA" id="ARBA00023015"/>
    </source>
</evidence>
<name>A0A974NHW7_9GAMM</name>
<dbReference type="PROSITE" id="PS50931">
    <property type="entry name" value="HTH_LYSR"/>
    <property type="match status" value="1"/>
</dbReference>
<dbReference type="PANTHER" id="PTHR30537:SF26">
    <property type="entry name" value="GLYCINE CLEAVAGE SYSTEM TRANSCRIPTIONAL ACTIVATOR"/>
    <property type="match status" value="1"/>
</dbReference>
<evidence type="ECO:0000256" key="3">
    <source>
        <dbReference type="ARBA" id="ARBA00023125"/>
    </source>
</evidence>
<dbReference type="PANTHER" id="PTHR30537">
    <property type="entry name" value="HTH-TYPE TRANSCRIPTIONAL REGULATOR"/>
    <property type="match status" value="1"/>
</dbReference>
<dbReference type="AlphaFoldDB" id="A0A974NHW7"/>
<dbReference type="FunFam" id="1.10.10.10:FF:000038">
    <property type="entry name" value="Glycine cleavage system transcriptional activator"/>
    <property type="match status" value="1"/>
</dbReference>
<dbReference type="GO" id="GO:0006351">
    <property type="term" value="P:DNA-templated transcription"/>
    <property type="evidence" value="ECO:0007669"/>
    <property type="project" value="TreeGrafter"/>
</dbReference>
<dbReference type="GO" id="GO:0003700">
    <property type="term" value="F:DNA-binding transcription factor activity"/>
    <property type="evidence" value="ECO:0007669"/>
    <property type="project" value="InterPro"/>
</dbReference>
<comment type="similarity">
    <text evidence="1">Belongs to the LysR transcriptional regulatory family.</text>
</comment>
<evidence type="ECO:0000313" key="6">
    <source>
        <dbReference type="EMBL" id="QQP86672.1"/>
    </source>
</evidence>
<gene>
    <name evidence="6" type="ORF">JHT90_05385</name>
</gene>